<dbReference type="Gene3D" id="3.40.50.300">
    <property type="entry name" value="P-loop containing nucleotide triphosphate hydrolases"/>
    <property type="match status" value="1"/>
</dbReference>
<dbReference type="SUPFAM" id="SSF52540">
    <property type="entry name" value="P-loop containing nucleoside triphosphate hydrolases"/>
    <property type="match status" value="1"/>
</dbReference>
<dbReference type="EC" id="2.7.7.7" evidence="2"/>
<evidence type="ECO:0000313" key="3">
    <source>
        <dbReference type="Proteomes" id="UP000252770"/>
    </source>
</evidence>
<dbReference type="GO" id="GO:0003887">
    <property type="term" value="F:DNA-directed DNA polymerase activity"/>
    <property type="evidence" value="ECO:0007669"/>
    <property type="project" value="UniProtKB-EC"/>
</dbReference>
<dbReference type="InterPro" id="IPR027417">
    <property type="entry name" value="P-loop_NTPase"/>
</dbReference>
<dbReference type="PANTHER" id="PTHR11669:SF8">
    <property type="entry name" value="DNA POLYMERASE III SUBUNIT DELTA"/>
    <property type="match status" value="1"/>
</dbReference>
<dbReference type="AlphaFoldDB" id="A0A367YTZ7"/>
<keyword evidence="3" id="KW-1185">Reference proteome</keyword>
<feature type="domain" description="AAA+ ATPase" evidence="1">
    <location>
        <begin position="30"/>
        <end position="168"/>
    </location>
</feature>
<dbReference type="InterPro" id="IPR050238">
    <property type="entry name" value="DNA_Rep/Repair_Clamp_Loader"/>
</dbReference>
<reference evidence="2 3" key="1">
    <citation type="submission" date="2018-07" db="EMBL/GenBank/DDBJ databases">
        <title>Desertimonas flava gen. nov. sp. nov.</title>
        <authorList>
            <person name="Liu S."/>
        </authorList>
    </citation>
    <scope>NUCLEOTIDE SEQUENCE [LARGE SCALE GENOMIC DNA]</scope>
    <source>
        <strain evidence="2 3">16Sb5-5</strain>
    </source>
</reference>
<dbReference type="InterPro" id="IPR004622">
    <property type="entry name" value="DNA_pol_HolB"/>
</dbReference>
<dbReference type="SMART" id="SM00382">
    <property type="entry name" value="AAA"/>
    <property type="match status" value="1"/>
</dbReference>
<protein>
    <submittedName>
        <fullName evidence="2">DNA polymerase III subunit delta</fullName>
        <ecNumber evidence="2">2.7.7.7</ecNumber>
    </submittedName>
</protein>
<name>A0A367YTZ7_9ACTN</name>
<evidence type="ECO:0000313" key="2">
    <source>
        <dbReference type="EMBL" id="RCK69288.1"/>
    </source>
</evidence>
<dbReference type="NCBIfam" id="TIGR00678">
    <property type="entry name" value="holB"/>
    <property type="match status" value="1"/>
</dbReference>
<comment type="caution">
    <text evidence="2">The sequence shown here is derived from an EMBL/GenBank/DDBJ whole genome shotgun (WGS) entry which is preliminary data.</text>
</comment>
<dbReference type="NCBIfam" id="NF005926">
    <property type="entry name" value="PRK07940.1"/>
    <property type="match status" value="1"/>
</dbReference>
<dbReference type="PANTHER" id="PTHR11669">
    <property type="entry name" value="REPLICATION FACTOR C / DNA POLYMERASE III GAMMA-TAU SUBUNIT"/>
    <property type="match status" value="1"/>
</dbReference>
<dbReference type="EMBL" id="QOUI01000007">
    <property type="protein sequence ID" value="RCK69288.1"/>
    <property type="molecule type" value="Genomic_DNA"/>
</dbReference>
<accession>A0A367YTZ7</accession>
<dbReference type="Proteomes" id="UP000252770">
    <property type="component" value="Unassembled WGS sequence"/>
</dbReference>
<organism evidence="2 3">
    <name type="scientific">Desertihabitans brevis</name>
    <dbReference type="NCBI Taxonomy" id="2268447"/>
    <lineage>
        <taxon>Bacteria</taxon>
        <taxon>Bacillati</taxon>
        <taxon>Actinomycetota</taxon>
        <taxon>Actinomycetes</taxon>
        <taxon>Propionibacteriales</taxon>
        <taxon>Propionibacteriaceae</taxon>
        <taxon>Desertihabitans</taxon>
    </lineage>
</organism>
<dbReference type="GO" id="GO:0006261">
    <property type="term" value="P:DNA-templated DNA replication"/>
    <property type="evidence" value="ECO:0007669"/>
    <property type="project" value="TreeGrafter"/>
</dbReference>
<keyword evidence="2" id="KW-0548">Nucleotidyltransferase</keyword>
<sequence>MPPGVWADLVGQQGPVGVLRRAAAGHRHAMSHAWLVVGPPGSGRSTAARAFAAALQCPRQGCGQCSECRTSLSGAHPDVTLVRTEMLSIGVDEVRELVRRAAMSPTLGRRQVLVVEDADRLTERGADALLKSIEEPAPKTVWLLCAPTADDVVPTIRSRCRLLTLATPRPADVAALLHRRDGVEESLAAEVARAAQGHIGRARVLARDESARERRREVLRIPGRLTDLGACLTAAAALVESCAAEAGAATAEVDARERAALEEALGFGARGARPKQAASALRDLEEQQRARAKRFQRDALDRALTELTTWYRDVLALQTCQAREVAPELEGRPGPELVNEELRPELAATARRGTPEATLRRIDALLACREALEGNVAPLLAVEAMMIALVRG</sequence>
<proteinExistence type="predicted"/>
<evidence type="ECO:0000259" key="1">
    <source>
        <dbReference type="SMART" id="SM00382"/>
    </source>
</evidence>
<dbReference type="GO" id="GO:0008408">
    <property type="term" value="F:3'-5' exonuclease activity"/>
    <property type="evidence" value="ECO:0007669"/>
    <property type="project" value="InterPro"/>
</dbReference>
<keyword evidence="2" id="KW-0808">Transferase</keyword>
<dbReference type="InterPro" id="IPR003593">
    <property type="entry name" value="AAA+_ATPase"/>
</dbReference>
<dbReference type="Pfam" id="PF13177">
    <property type="entry name" value="DNA_pol3_delta2"/>
    <property type="match status" value="1"/>
</dbReference>
<gene>
    <name evidence="2" type="ORF">DT076_12890</name>
</gene>